<reference evidence="7" key="1">
    <citation type="submission" date="2021-12" db="EMBL/GenBank/DDBJ databases">
        <authorList>
            <person name="Martin H S."/>
        </authorList>
    </citation>
    <scope>NUCLEOTIDE SEQUENCE</scope>
</reference>
<dbReference type="InterPro" id="IPR003591">
    <property type="entry name" value="Leu-rich_rpt_typical-subtyp"/>
</dbReference>
<dbReference type="Proteomes" id="UP000838878">
    <property type="component" value="Chromosome 3"/>
</dbReference>
<feature type="domain" description="RING-type" evidence="6">
    <location>
        <begin position="667"/>
        <end position="702"/>
    </location>
</feature>
<gene>
    <name evidence="7" type="ORF">BINO364_LOCUS8435</name>
</gene>
<dbReference type="Pfam" id="PF23598">
    <property type="entry name" value="LRR_14"/>
    <property type="match status" value="1"/>
</dbReference>
<organism evidence="7 8">
    <name type="scientific">Brenthis ino</name>
    <name type="common">lesser marbled fritillary</name>
    <dbReference type="NCBI Taxonomy" id="405034"/>
    <lineage>
        <taxon>Eukaryota</taxon>
        <taxon>Metazoa</taxon>
        <taxon>Ecdysozoa</taxon>
        <taxon>Arthropoda</taxon>
        <taxon>Hexapoda</taxon>
        <taxon>Insecta</taxon>
        <taxon>Pterygota</taxon>
        <taxon>Neoptera</taxon>
        <taxon>Endopterygota</taxon>
        <taxon>Lepidoptera</taxon>
        <taxon>Glossata</taxon>
        <taxon>Ditrysia</taxon>
        <taxon>Papilionoidea</taxon>
        <taxon>Nymphalidae</taxon>
        <taxon>Heliconiinae</taxon>
        <taxon>Argynnini</taxon>
        <taxon>Brenthis</taxon>
    </lineage>
</organism>
<dbReference type="InterPro" id="IPR001841">
    <property type="entry name" value="Znf_RING"/>
</dbReference>
<dbReference type="PANTHER" id="PTHR48051">
    <property type="match status" value="1"/>
</dbReference>
<keyword evidence="1" id="KW-0433">Leucine-rich repeat</keyword>
<evidence type="ECO:0000256" key="1">
    <source>
        <dbReference type="ARBA" id="ARBA00022614"/>
    </source>
</evidence>
<dbReference type="Gene3D" id="3.30.40.10">
    <property type="entry name" value="Zinc/RING finger domain, C3HC4 (zinc finger)"/>
    <property type="match status" value="1"/>
</dbReference>
<evidence type="ECO:0000313" key="8">
    <source>
        <dbReference type="Proteomes" id="UP000838878"/>
    </source>
</evidence>
<feature type="coiled-coil region" evidence="5">
    <location>
        <begin position="253"/>
        <end position="324"/>
    </location>
</feature>
<keyword evidence="2" id="KW-0677">Repeat</keyword>
<accession>A0A8J9VIZ5</accession>
<dbReference type="SUPFAM" id="SSF52075">
    <property type="entry name" value="Outer arm dynein light chain 1"/>
    <property type="match status" value="1"/>
</dbReference>
<evidence type="ECO:0000259" key="6">
    <source>
        <dbReference type="SMART" id="SM00184"/>
    </source>
</evidence>
<evidence type="ECO:0000256" key="4">
    <source>
        <dbReference type="ARBA" id="ARBA00022833"/>
    </source>
</evidence>
<dbReference type="InterPro" id="IPR055414">
    <property type="entry name" value="LRR_R13L4/SHOC2-like"/>
</dbReference>
<feature type="non-terminal residue" evidence="7">
    <location>
        <position position="715"/>
    </location>
</feature>
<sequence>MGCVISGLQRTMSLFSRHSNNSEDMQAKLERKMYLARESPEPDFDLSDCQLRRVPSGIFSICKVFRKDNLYLHNNRLQSLEEGGQLSDLKLVKVLNLSSNQFYQIPNGIKNLLSLTELYLQNNYIEFLPDEIKFLESLQILDVSKNKIRTLNPALSELKCLRCLKISNNEQLNKLCVELCLAKNLISLELDGEKFVFPPAEITTKGTQEIMKFLCSKMNIEYSSPASVITVMSPSQVPSTNYNVFGRQISFTWEEQEAAIVEQENKIHKANQKQREKFLSTFLQEQQTLDTEIAKLQENREIERQNLMKVIQQEEEEIECLVNNFIQTDRLNPEVVQQQLAYEEAEHNRLLEITRQNYDNVKKADILYAMQKLLENDYSVQLQKSSYKDGLNNIKQNLLSQELEGEKKLINLLNAKDQSHTALVQQLLEDQDIQKAIVSSLLDRVDAKSWSLNQEISLISTHLARLSVIEQEKKKMQIAFNYNELLCQRLKLVDLLNDLLDQQSKRRKQLIETMKEAESEVNKPNDFWLKSYQKLLDSAPKSLFNIKKLDPVFANYLLQEGVIHCLPFLVKYLFSGESLLHITHENLKEAGVSLSSDRDGILKALKLYIQIKSQKSCNICSEETDKLQNITYSSPNAPPLKSDKQNVSGVLNINDDEKEDINVEGECVICMDTKSEVVFVPCGHMCCCQSCSQKDLEGCPMCRTDIERTIKIILS</sequence>
<feature type="coiled-coil region" evidence="5">
    <location>
        <begin position="493"/>
        <end position="520"/>
    </location>
</feature>
<keyword evidence="3" id="KW-0479">Metal-binding</keyword>
<evidence type="ECO:0000256" key="3">
    <source>
        <dbReference type="ARBA" id="ARBA00022771"/>
    </source>
</evidence>
<dbReference type="AlphaFoldDB" id="A0A8J9VIZ5"/>
<dbReference type="EMBL" id="OV170223">
    <property type="protein sequence ID" value="CAH0722483.1"/>
    <property type="molecule type" value="Genomic_DNA"/>
</dbReference>
<dbReference type="InterPro" id="IPR032675">
    <property type="entry name" value="LRR_dom_sf"/>
</dbReference>
<keyword evidence="3" id="KW-0863">Zinc-finger</keyword>
<dbReference type="InterPro" id="IPR050216">
    <property type="entry name" value="LRR_domain-containing"/>
</dbReference>
<dbReference type="Gene3D" id="3.80.10.10">
    <property type="entry name" value="Ribonuclease Inhibitor"/>
    <property type="match status" value="1"/>
</dbReference>
<dbReference type="CDD" id="cd09487">
    <property type="entry name" value="SAM_superfamily"/>
    <property type="match status" value="1"/>
</dbReference>
<evidence type="ECO:0000256" key="2">
    <source>
        <dbReference type="ARBA" id="ARBA00022737"/>
    </source>
</evidence>
<protein>
    <recommendedName>
        <fullName evidence="6">RING-type domain-containing protein</fullName>
    </recommendedName>
</protein>
<dbReference type="GO" id="GO:0005737">
    <property type="term" value="C:cytoplasm"/>
    <property type="evidence" value="ECO:0007669"/>
    <property type="project" value="TreeGrafter"/>
</dbReference>
<name>A0A8J9VIZ5_9NEOP</name>
<keyword evidence="5" id="KW-0175">Coiled coil</keyword>
<evidence type="ECO:0000313" key="7">
    <source>
        <dbReference type="EMBL" id="CAH0722483.1"/>
    </source>
</evidence>
<dbReference type="SMART" id="SM00369">
    <property type="entry name" value="LRR_TYP"/>
    <property type="match status" value="3"/>
</dbReference>
<dbReference type="CDD" id="cd16515">
    <property type="entry name" value="RING-HC_LRSAM1"/>
    <property type="match status" value="1"/>
</dbReference>
<keyword evidence="8" id="KW-1185">Reference proteome</keyword>
<dbReference type="OrthoDB" id="1711136at2759"/>
<dbReference type="Pfam" id="PF13920">
    <property type="entry name" value="zf-C3HC4_3"/>
    <property type="match status" value="1"/>
</dbReference>
<dbReference type="GO" id="GO:0008270">
    <property type="term" value="F:zinc ion binding"/>
    <property type="evidence" value="ECO:0007669"/>
    <property type="project" value="UniProtKB-KW"/>
</dbReference>
<dbReference type="SMART" id="SM00184">
    <property type="entry name" value="RING"/>
    <property type="match status" value="1"/>
</dbReference>
<dbReference type="PANTHER" id="PTHR48051:SF47">
    <property type="entry name" value="LEUCINE RICH REPEAT AND STERILE ALPHA MOTIF CONTAINING 1"/>
    <property type="match status" value="1"/>
</dbReference>
<dbReference type="InterPro" id="IPR013083">
    <property type="entry name" value="Znf_RING/FYVE/PHD"/>
</dbReference>
<proteinExistence type="predicted"/>
<evidence type="ECO:0000256" key="5">
    <source>
        <dbReference type="SAM" id="Coils"/>
    </source>
</evidence>
<dbReference type="SUPFAM" id="SSF57850">
    <property type="entry name" value="RING/U-box"/>
    <property type="match status" value="1"/>
</dbReference>
<keyword evidence="4" id="KW-0862">Zinc</keyword>